<evidence type="ECO:0000256" key="3">
    <source>
        <dbReference type="ARBA" id="ARBA00005933"/>
    </source>
</evidence>
<protein>
    <recommendedName>
        <fullName evidence="12">Plastid light harvesting protein</fullName>
    </recommendedName>
</protein>
<evidence type="ECO:0000256" key="9">
    <source>
        <dbReference type="SAM" id="MobiDB-lite"/>
    </source>
</evidence>
<dbReference type="GO" id="GO:0009765">
    <property type="term" value="P:photosynthesis, light harvesting"/>
    <property type="evidence" value="ECO:0007669"/>
    <property type="project" value="InterPro"/>
</dbReference>
<proteinExistence type="inferred from homology"/>
<evidence type="ECO:0000256" key="6">
    <source>
        <dbReference type="ARBA" id="ARBA00022640"/>
    </source>
</evidence>
<keyword evidence="5" id="KW-0602">Photosynthesis</keyword>
<comment type="similarity">
    <text evidence="3">Belongs to the fucoxanthin chlorophyll protein family.</text>
</comment>
<comment type="subcellular location">
    <subcellularLocation>
        <location evidence="2">Plastid</location>
        <location evidence="2">Chloroplast</location>
    </subcellularLocation>
</comment>
<dbReference type="GO" id="GO:0016020">
    <property type="term" value="C:membrane"/>
    <property type="evidence" value="ECO:0007669"/>
    <property type="project" value="InterPro"/>
</dbReference>
<evidence type="ECO:0000256" key="2">
    <source>
        <dbReference type="ARBA" id="ARBA00004229"/>
    </source>
</evidence>
<gene>
    <name evidence="11" type="ORF">GOCE00092_LOCUS10285</name>
</gene>
<feature type="binding site" evidence="8">
    <location>
        <position position="260"/>
    </location>
    <ligand>
        <name>chlorophyll a</name>
        <dbReference type="ChEBI" id="CHEBI:58416"/>
        <label>1</label>
    </ligand>
</feature>
<evidence type="ECO:0000313" key="11">
    <source>
        <dbReference type="EMBL" id="CAD9281375.1"/>
    </source>
</evidence>
<evidence type="ECO:0000256" key="10">
    <source>
        <dbReference type="SAM" id="SignalP"/>
    </source>
</evidence>
<keyword evidence="7" id="KW-0437">Light-harvesting polypeptide</keyword>
<dbReference type="Pfam" id="PF00504">
    <property type="entry name" value="Chloroa_b-bind"/>
    <property type="match status" value="1"/>
</dbReference>
<keyword evidence="6" id="KW-0934">Plastid</keyword>
<keyword evidence="10" id="KW-0732">Signal</keyword>
<dbReference type="SUPFAM" id="SSF103511">
    <property type="entry name" value="Chlorophyll a-b binding protein"/>
    <property type="match status" value="1"/>
</dbReference>
<feature type="binding site" evidence="8">
    <location>
        <position position="147"/>
    </location>
    <ligand>
        <name>chlorophyll a</name>
        <dbReference type="ChEBI" id="CHEBI:58416"/>
        <label>1</label>
    </ligand>
</feature>
<feature type="binding site" evidence="8">
    <location>
        <position position="265"/>
    </location>
    <ligand>
        <name>chlorophyll b</name>
        <dbReference type="ChEBI" id="CHEBI:61721"/>
        <label>5</label>
    </ligand>
</feature>
<comment type="function">
    <text evidence="1">The light-harvesting complex (LHC) functions as a light receptor, it captures and delivers excitation energy to photosystems with which it is closely associated. Energy is transferred from the carotenoid and chlorophyll C (or B) to chlorophyll A and the photosynthetic reaction centers where it is used to synthesize ATP and reducing power.</text>
</comment>
<accession>A0A7S1Y7I5</accession>
<feature type="region of interest" description="Disordered" evidence="9">
    <location>
        <begin position="63"/>
        <end position="83"/>
    </location>
</feature>
<feature type="binding site" evidence="8">
    <location>
        <position position="144"/>
    </location>
    <ligand>
        <name>chlorophyll a</name>
        <dbReference type="ChEBI" id="CHEBI:58416"/>
        <label>1</label>
    </ligand>
</feature>
<feature type="compositionally biased region" description="Low complexity" evidence="9">
    <location>
        <begin position="63"/>
        <end position="76"/>
    </location>
</feature>
<dbReference type="GO" id="GO:0016168">
    <property type="term" value="F:chlorophyll binding"/>
    <property type="evidence" value="ECO:0007669"/>
    <property type="project" value="UniProtKB-KW"/>
</dbReference>
<evidence type="ECO:0000256" key="7">
    <source>
        <dbReference type="ARBA" id="ARBA00023243"/>
    </source>
</evidence>
<dbReference type="GO" id="GO:0009507">
    <property type="term" value="C:chloroplast"/>
    <property type="evidence" value="ECO:0007669"/>
    <property type="project" value="UniProtKB-SubCell"/>
</dbReference>
<evidence type="ECO:0000256" key="1">
    <source>
        <dbReference type="ARBA" id="ARBA00004022"/>
    </source>
</evidence>
<dbReference type="Gene3D" id="1.10.3460.10">
    <property type="entry name" value="Chlorophyll a/b binding protein domain"/>
    <property type="match status" value="1"/>
</dbReference>
<dbReference type="GO" id="GO:0030076">
    <property type="term" value="C:light-harvesting complex"/>
    <property type="evidence" value="ECO:0007669"/>
    <property type="project" value="UniProtKB-KW"/>
</dbReference>
<keyword evidence="8" id="KW-0148">Chlorophyll</keyword>
<feature type="binding site" evidence="8">
    <location>
        <position position="132"/>
    </location>
    <ligand>
        <name>chlorophyll a</name>
        <dbReference type="ChEBI" id="CHEBI:58416"/>
        <label>1</label>
    </ligand>
</feature>
<evidence type="ECO:0000256" key="4">
    <source>
        <dbReference type="ARBA" id="ARBA00022528"/>
    </source>
</evidence>
<evidence type="ECO:0000256" key="8">
    <source>
        <dbReference type="PIRSR" id="PIRSR601344-1"/>
    </source>
</evidence>
<feature type="chain" id="PRO_5030823461" description="Plastid light harvesting protein" evidence="10">
    <location>
        <begin position="20"/>
        <end position="393"/>
    </location>
</feature>
<keyword evidence="4" id="KW-0150">Chloroplast</keyword>
<dbReference type="EMBL" id="HBGK01020233">
    <property type="protein sequence ID" value="CAD9281375.1"/>
    <property type="molecule type" value="Transcribed_RNA"/>
</dbReference>
<feature type="binding site" description="axial binding residue" evidence="8">
    <location>
        <position position="149"/>
    </location>
    <ligand>
        <name>chlorophyll b</name>
        <dbReference type="ChEBI" id="CHEBI:61721"/>
        <label>1</label>
    </ligand>
    <ligandPart>
        <name>Mg</name>
        <dbReference type="ChEBI" id="CHEBI:25107"/>
    </ligandPart>
</feature>
<dbReference type="InterPro" id="IPR022796">
    <property type="entry name" value="Chloroa_b-bind"/>
</dbReference>
<feature type="signal peptide" evidence="10">
    <location>
        <begin position="1"/>
        <end position="19"/>
    </location>
</feature>
<dbReference type="AlphaFoldDB" id="A0A7S1Y7I5"/>
<dbReference type="PANTHER" id="PTHR21649">
    <property type="entry name" value="CHLOROPHYLL A/B BINDING PROTEIN"/>
    <property type="match status" value="1"/>
</dbReference>
<dbReference type="InterPro" id="IPR001344">
    <property type="entry name" value="Chloro_AB-bd_pln"/>
</dbReference>
<evidence type="ECO:0000256" key="5">
    <source>
        <dbReference type="ARBA" id="ARBA00022531"/>
    </source>
</evidence>
<organism evidence="11">
    <name type="scientific">Grammatophora oceanica</name>
    <dbReference type="NCBI Taxonomy" id="210454"/>
    <lineage>
        <taxon>Eukaryota</taxon>
        <taxon>Sar</taxon>
        <taxon>Stramenopiles</taxon>
        <taxon>Ochrophyta</taxon>
        <taxon>Bacillariophyta</taxon>
        <taxon>Fragilariophyceae</taxon>
        <taxon>Fragilariophycidae</taxon>
        <taxon>Rhabdonematales</taxon>
        <taxon>Grammatophoraceae</taxon>
        <taxon>Grammatophora</taxon>
    </lineage>
</organism>
<name>A0A7S1Y7I5_9STRA</name>
<sequence>MKFVRAPAFLLATAGLAGAFVVPSSRSYRTVKVGSTITAPEIETAVSTPSPSVEEEAAEKVELSSSLDSSATESSTNGATETILTTPDLGDKIIPGRYDETTKSAAFPFLPRPTNLDGSHAGDFGFDPMGLSVENDLYTMQEAEIRHARLAMLAVVGWPMSELVAPNFMLQEHGLAPSVLNGVNPITFAAIVASLAGFGFFEYKTALRRTADTKLGKIHRDDMSEVWEYGVAGDYNFDPLDLYSSLGDDARGRKGLRELEITQGRLAMVGITYFALWESLTHTPVVANNPFFHPNPVLPLAAVGYGVWSQIYKISDVTKYPIKLEYTSDGEVYLQKIQDALGSAGDAVPDGPSIPVPQPTEEQLTMVKDAATSAVSAMGGAVKSIKDWTEKNQ</sequence>
<reference evidence="11" key="1">
    <citation type="submission" date="2021-01" db="EMBL/GenBank/DDBJ databases">
        <authorList>
            <person name="Corre E."/>
            <person name="Pelletier E."/>
            <person name="Niang G."/>
            <person name="Scheremetjew M."/>
            <person name="Finn R."/>
            <person name="Kale V."/>
            <person name="Holt S."/>
            <person name="Cochrane G."/>
            <person name="Meng A."/>
            <person name="Brown T."/>
            <person name="Cohen L."/>
        </authorList>
    </citation>
    <scope>NUCLEOTIDE SEQUENCE</scope>
    <source>
        <strain evidence="11">CCMP 410</strain>
    </source>
</reference>
<keyword evidence="8" id="KW-0157">Chromophore</keyword>
<evidence type="ECO:0008006" key="12">
    <source>
        <dbReference type="Google" id="ProtNLM"/>
    </source>
</evidence>